<evidence type="ECO:0000256" key="10">
    <source>
        <dbReference type="SAM" id="MobiDB-lite"/>
    </source>
</evidence>
<feature type="domain" description="NF-X1-type" evidence="11">
    <location>
        <begin position="491"/>
        <end position="509"/>
    </location>
</feature>
<feature type="domain" description="NF-X1-type" evidence="11">
    <location>
        <begin position="664"/>
        <end position="685"/>
    </location>
</feature>
<evidence type="ECO:0000259" key="11">
    <source>
        <dbReference type="SMART" id="SM00438"/>
    </source>
</evidence>
<evidence type="ECO:0000256" key="6">
    <source>
        <dbReference type="ARBA" id="ARBA00022833"/>
    </source>
</evidence>
<accession>A0A067T149</accession>
<dbReference type="GO" id="GO:0000122">
    <property type="term" value="P:negative regulation of transcription by RNA polymerase II"/>
    <property type="evidence" value="ECO:0007669"/>
    <property type="project" value="TreeGrafter"/>
</dbReference>
<dbReference type="HOGENOM" id="CLU_005714_3_1_1"/>
<dbReference type="PANTHER" id="PTHR12360">
    <property type="entry name" value="NUCLEAR TRANSCRIPTION FACTOR, X-BOX BINDING 1 NFX1"/>
    <property type="match status" value="1"/>
</dbReference>
<feature type="domain" description="NF-X1-type" evidence="11">
    <location>
        <begin position="290"/>
        <end position="308"/>
    </location>
</feature>
<evidence type="ECO:0000256" key="7">
    <source>
        <dbReference type="ARBA" id="ARBA00023015"/>
    </source>
</evidence>
<reference evidence="13" key="1">
    <citation type="journal article" date="2014" name="Proc. Natl. Acad. Sci. U.S.A.">
        <title>Extensive sampling of basidiomycete genomes demonstrates inadequacy of the white-rot/brown-rot paradigm for wood decay fungi.</title>
        <authorList>
            <person name="Riley R."/>
            <person name="Salamov A.A."/>
            <person name="Brown D.W."/>
            <person name="Nagy L.G."/>
            <person name="Floudas D."/>
            <person name="Held B.W."/>
            <person name="Levasseur A."/>
            <person name="Lombard V."/>
            <person name="Morin E."/>
            <person name="Otillar R."/>
            <person name="Lindquist E.A."/>
            <person name="Sun H."/>
            <person name="LaButti K.M."/>
            <person name="Schmutz J."/>
            <person name="Jabbour D."/>
            <person name="Luo H."/>
            <person name="Baker S.E."/>
            <person name="Pisabarro A.G."/>
            <person name="Walton J.D."/>
            <person name="Blanchette R.A."/>
            <person name="Henrissat B."/>
            <person name="Martin F."/>
            <person name="Cullen D."/>
            <person name="Hibbett D.S."/>
            <person name="Grigoriev I.V."/>
        </authorList>
    </citation>
    <scope>NUCLEOTIDE SEQUENCE [LARGE SCALE GENOMIC DNA]</scope>
    <source>
        <strain evidence="13">CBS 339.88</strain>
    </source>
</reference>
<keyword evidence="4" id="KW-0677">Repeat</keyword>
<organism evidence="12 13">
    <name type="scientific">Galerina marginata (strain CBS 339.88)</name>
    <dbReference type="NCBI Taxonomy" id="685588"/>
    <lineage>
        <taxon>Eukaryota</taxon>
        <taxon>Fungi</taxon>
        <taxon>Dikarya</taxon>
        <taxon>Basidiomycota</taxon>
        <taxon>Agaricomycotina</taxon>
        <taxon>Agaricomycetes</taxon>
        <taxon>Agaricomycetidae</taxon>
        <taxon>Agaricales</taxon>
        <taxon>Agaricineae</taxon>
        <taxon>Strophariaceae</taxon>
        <taxon>Galerina</taxon>
    </lineage>
</organism>
<dbReference type="InterPro" id="IPR000967">
    <property type="entry name" value="Znf_NFX1"/>
</dbReference>
<dbReference type="GO" id="GO:0008270">
    <property type="term" value="F:zinc ion binding"/>
    <property type="evidence" value="ECO:0007669"/>
    <property type="project" value="UniProtKB-KW"/>
</dbReference>
<sequence>MDEPNTRTAENTLAYEASSLRESEGNSNQRRPPPGRQNRSSQAEGVPSQTRPPRRLKVVRDPNEASTSSSTAGTSNPGGSKPRNKPRNPKPRNPSLPSAEANSSGAPPPRKEGNRRAKFGAGLTNPDASTTPVSSSNRPPQEKRRGKHLPQGDDLTSSLIRGLSTPPYPDCPICFSAIRPDHAIWSCSPSTPIVTSSEAQVQQYCWTSFHVKCIRSWAEKSVKEIADAWRARGESDRKGDWRCPGCQAKREAVPSGYWCFCNSTNEPRPLRLSTPHSCGNSCSRPRESGCGHPCPLQCHPGPCPPCQVTTRPECYCPRKNILTFRCGIDIRGKSVRDLSCGNVCGRTLSCGKHACEKICHDGDCGKCCLTELATCWCGKEEKVVDCGEGEDVHCFVEGESPWIGRFGCDNVCRRTFDCGTHKCQKSCHPPSSKPATCPRSPSKITHCPCGRSTIAPSQSADQTQYAFSARLTCSDPIPTCDSVCAKPHLACSHPCKTRCHEGPCPPCTVQIVRPCRCGATTKGVACYEVHSASAAGVEEKEIFCDKPCQALRACGRHQCRRVCCPLASLAINTKKGKRRVIEDNQGIGEEQGGLHECDLVCGKPLSCGNHKCEQRDHKGVCPPCLRSSFEELICNCGRTVYEPPIPCGTRMECHYPCPRPPPPCNHPSTPHSCHDDTVSCPPCPFLASKQCACGKKVVPNVRCSLETDKVSCGTVCGKLMACGFHHCERLCHGDECGPCTAPCGKSRKSCLPNHHPCTRPCHAPSSCPETEPCQATVILTCQCGRIRQSVHCGRTSSSSRVGHSQAAPKCSSDCQIAKRNARLADALGINPDSRDKVSTTSYNDEVVAFARANGKFLPVVERAFAEYVLVFHGLLHSFMV</sequence>
<keyword evidence="8" id="KW-0804">Transcription</keyword>
<keyword evidence="3" id="KW-0479">Metal-binding</keyword>
<dbReference type="PANTHER" id="PTHR12360:SF12">
    <property type="entry name" value="TRANSCRIPTIONAL REPRESSOR NF-X1"/>
    <property type="match status" value="1"/>
</dbReference>
<evidence type="ECO:0000313" key="13">
    <source>
        <dbReference type="Proteomes" id="UP000027222"/>
    </source>
</evidence>
<evidence type="ECO:0000313" key="12">
    <source>
        <dbReference type="EMBL" id="KDR72753.1"/>
    </source>
</evidence>
<comment type="similarity">
    <text evidence="2">Belongs to the NFX1 family.</text>
</comment>
<dbReference type="CDD" id="cd06008">
    <property type="entry name" value="NF-X1-zinc-finger"/>
    <property type="match status" value="5"/>
</dbReference>
<feature type="domain" description="NF-X1-type" evidence="11">
    <location>
        <begin position="607"/>
        <end position="626"/>
    </location>
</feature>
<dbReference type="InterPro" id="IPR034078">
    <property type="entry name" value="NFX1_fam"/>
</dbReference>
<protein>
    <recommendedName>
        <fullName evidence="11">NF-X1-type domain-containing protein</fullName>
    </recommendedName>
</protein>
<feature type="compositionally biased region" description="Low complexity" evidence="10">
    <location>
        <begin position="25"/>
        <end position="42"/>
    </location>
</feature>
<evidence type="ECO:0000256" key="2">
    <source>
        <dbReference type="ARBA" id="ARBA00007269"/>
    </source>
</evidence>
<dbReference type="OrthoDB" id="6512771at2759"/>
<feature type="compositionally biased region" description="Polar residues" evidence="10">
    <location>
        <begin position="126"/>
        <end position="139"/>
    </location>
</feature>
<name>A0A067T149_GALM3</name>
<feature type="region of interest" description="Disordered" evidence="10">
    <location>
        <begin position="1"/>
        <end position="157"/>
    </location>
</feature>
<feature type="domain" description="NF-X1-type" evidence="11">
    <location>
        <begin position="743"/>
        <end position="775"/>
    </location>
</feature>
<dbReference type="Proteomes" id="UP000027222">
    <property type="component" value="Unassembled WGS sequence"/>
</dbReference>
<feature type="compositionally biased region" description="Low complexity" evidence="10">
    <location>
        <begin position="66"/>
        <end position="81"/>
    </location>
</feature>
<dbReference type="EMBL" id="KL142388">
    <property type="protein sequence ID" value="KDR72753.1"/>
    <property type="molecule type" value="Genomic_DNA"/>
</dbReference>
<evidence type="ECO:0000256" key="3">
    <source>
        <dbReference type="ARBA" id="ARBA00022723"/>
    </source>
</evidence>
<evidence type="ECO:0000256" key="4">
    <source>
        <dbReference type="ARBA" id="ARBA00022737"/>
    </source>
</evidence>
<dbReference type="SMART" id="SM00438">
    <property type="entry name" value="ZnF_NFX"/>
    <property type="match status" value="8"/>
</dbReference>
<feature type="compositionally biased region" description="Polar residues" evidence="10">
    <location>
        <begin position="1"/>
        <end position="11"/>
    </location>
</feature>
<feature type="domain" description="NF-X1-type" evidence="11">
    <location>
        <begin position="418"/>
        <end position="449"/>
    </location>
</feature>
<dbReference type="GO" id="GO:0005634">
    <property type="term" value="C:nucleus"/>
    <property type="evidence" value="ECO:0007669"/>
    <property type="project" value="UniProtKB-SubCell"/>
</dbReference>
<feature type="domain" description="NF-X1-type" evidence="11">
    <location>
        <begin position="722"/>
        <end position="741"/>
    </location>
</feature>
<dbReference type="GO" id="GO:0000981">
    <property type="term" value="F:DNA-binding transcription factor activity, RNA polymerase II-specific"/>
    <property type="evidence" value="ECO:0007669"/>
    <property type="project" value="TreeGrafter"/>
</dbReference>
<keyword evidence="9" id="KW-0539">Nucleus</keyword>
<dbReference type="GO" id="GO:0000977">
    <property type="term" value="F:RNA polymerase II transcription regulatory region sequence-specific DNA binding"/>
    <property type="evidence" value="ECO:0007669"/>
    <property type="project" value="TreeGrafter"/>
</dbReference>
<keyword evidence="5" id="KW-0863">Zinc-finger</keyword>
<evidence type="ECO:0000256" key="9">
    <source>
        <dbReference type="ARBA" id="ARBA00023242"/>
    </source>
</evidence>
<evidence type="ECO:0000256" key="5">
    <source>
        <dbReference type="ARBA" id="ARBA00022771"/>
    </source>
</evidence>
<proteinExistence type="inferred from homology"/>
<dbReference type="STRING" id="685588.A0A067T149"/>
<gene>
    <name evidence="12" type="ORF">GALMADRAFT_764045</name>
</gene>
<dbReference type="AlphaFoldDB" id="A0A067T149"/>
<keyword evidence="6" id="KW-0862">Zinc</keyword>
<comment type="subcellular location">
    <subcellularLocation>
        <location evidence="1">Nucleus</location>
    </subcellularLocation>
</comment>
<evidence type="ECO:0000256" key="8">
    <source>
        <dbReference type="ARBA" id="ARBA00023163"/>
    </source>
</evidence>
<keyword evidence="13" id="KW-1185">Reference proteome</keyword>
<keyword evidence="7" id="KW-0805">Transcription regulation</keyword>
<feature type="domain" description="NF-X1-type" evidence="11">
    <location>
        <begin position="350"/>
        <end position="369"/>
    </location>
</feature>
<evidence type="ECO:0000256" key="1">
    <source>
        <dbReference type="ARBA" id="ARBA00004123"/>
    </source>
</evidence>